<proteinExistence type="inferred from homology"/>
<dbReference type="HAMAP" id="MF_00758">
    <property type="entry name" value="UPF0301"/>
    <property type="match status" value="1"/>
</dbReference>
<name>A0A0F8X3T8_9ZZZZ</name>
<dbReference type="PANTHER" id="PTHR30327">
    <property type="entry name" value="UNCHARACTERIZED PROTEIN YQGE"/>
    <property type="match status" value="1"/>
</dbReference>
<dbReference type="NCBIfam" id="NF001268">
    <property type="entry name" value="PRK00228.1-4"/>
    <property type="match status" value="1"/>
</dbReference>
<evidence type="ECO:0000313" key="1">
    <source>
        <dbReference type="EMBL" id="KKK63782.1"/>
    </source>
</evidence>
<gene>
    <name evidence="1" type="ORF">LCGC14_2990830</name>
</gene>
<comment type="caution">
    <text evidence="1">The sequence shown here is derived from an EMBL/GenBank/DDBJ whole genome shotgun (WGS) entry which is preliminary data.</text>
</comment>
<dbReference type="Gene3D" id="3.40.1740.10">
    <property type="entry name" value="VC0467-like"/>
    <property type="match status" value="1"/>
</dbReference>
<dbReference type="EMBL" id="LAZR01061335">
    <property type="protein sequence ID" value="KKK63782.1"/>
    <property type="molecule type" value="Genomic_DNA"/>
</dbReference>
<protein>
    <submittedName>
        <fullName evidence="1">Uncharacterized protein</fullName>
    </submittedName>
</protein>
<dbReference type="InterPro" id="IPR003774">
    <property type="entry name" value="AlgH-like"/>
</dbReference>
<organism evidence="1">
    <name type="scientific">marine sediment metagenome</name>
    <dbReference type="NCBI Taxonomy" id="412755"/>
    <lineage>
        <taxon>unclassified sequences</taxon>
        <taxon>metagenomes</taxon>
        <taxon>ecological metagenomes</taxon>
    </lineage>
</organism>
<accession>A0A0F8X3T8</accession>
<reference evidence="1" key="1">
    <citation type="journal article" date="2015" name="Nature">
        <title>Complex archaea that bridge the gap between prokaryotes and eukaryotes.</title>
        <authorList>
            <person name="Spang A."/>
            <person name="Saw J.H."/>
            <person name="Jorgensen S.L."/>
            <person name="Zaremba-Niedzwiedzka K."/>
            <person name="Martijn J."/>
            <person name="Lind A.E."/>
            <person name="van Eijk R."/>
            <person name="Schleper C."/>
            <person name="Guy L."/>
            <person name="Ettema T.J."/>
        </authorList>
    </citation>
    <scope>NUCLEOTIDE SEQUENCE</scope>
</reference>
<dbReference type="GO" id="GO:0005829">
    <property type="term" value="C:cytosol"/>
    <property type="evidence" value="ECO:0007669"/>
    <property type="project" value="TreeGrafter"/>
</dbReference>
<dbReference type="SUPFAM" id="SSF143456">
    <property type="entry name" value="VC0467-like"/>
    <property type="match status" value="1"/>
</dbReference>
<dbReference type="PANTHER" id="PTHR30327:SF1">
    <property type="entry name" value="UPF0301 PROTEIN YQGE"/>
    <property type="match status" value="1"/>
</dbReference>
<dbReference type="Pfam" id="PF02622">
    <property type="entry name" value="DUF179"/>
    <property type="match status" value="1"/>
</dbReference>
<sequence>MTGQTMELTGKLLVAMPGMGDPRFAHSVIYLSAHSEQGAMGLMVNKPAPELRLSDVLDQLVEDTPPQAKSLVVHFGGPVETGRGFVLHSDEYRSAIETLRVGDGIALTATRDILEDIAIGNGPARAQLMLGYAGWGPGQLEGEIAQNGWLTCEASPEVIFDLPDSKKWSAALKTLGIDPLGLSASAGEPVLASPPPPTASPRLIGPEAGLNQCPTRDQNFVLSTSSLPARHSNRRIRALHPRVMGVGIVSYTRSKPFLNYSIHRNPYEQHFP</sequence>
<feature type="non-terminal residue" evidence="1">
    <location>
        <position position="272"/>
    </location>
</feature>
<dbReference type="AlphaFoldDB" id="A0A0F8X3T8"/>